<name>A0A060SLC5_PYCCI</name>
<dbReference type="EMBL" id="CCBP010000119">
    <property type="protein sequence ID" value="CDO73029.1"/>
    <property type="molecule type" value="Genomic_DNA"/>
</dbReference>
<dbReference type="OrthoDB" id="3027208at2759"/>
<proteinExistence type="predicted"/>
<reference evidence="3" key="1">
    <citation type="submission" date="2014-01" db="EMBL/GenBank/DDBJ databases">
        <title>The genome of the white-rot fungus Pycnoporus cinnabarinus: a basidiomycete model with a versatile arsenal for lignocellulosic biomass breakdown.</title>
        <authorList>
            <person name="Levasseur A."/>
            <person name="Lomascolo A."/>
            <person name="Ruiz-Duenas F.J."/>
            <person name="Uzan E."/>
            <person name="Piumi F."/>
            <person name="Kues U."/>
            <person name="Ram A.F.J."/>
            <person name="Murat C."/>
            <person name="Haon M."/>
            <person name="Benoit I."/>
            <person name="Arfi Y."/>
            <person name="Chevret D."/>
            <person name="Drula E."/>
            <person name="Kwon M.J."/>
            <person name="Gouret P."/>
            <person name="Lesage-Meessen L."/>
            <person name="Lombard V."/>
            <person name="Mariette J."/>
            <person name="Noirot C."/>
            <person name="Park J."/>
            <person name="Patyshakuliyeva A."/>
            <person name="Wieneger R.A.B."/>
            <person name="Wosten H.A.B."/>
            <person name="Martin F."/>
            <person name="Coutinho P.M."/>
            <person name="de Vries R."/>
            <person name="Martinez A.T."/>
            <person name="Klopp C."/>
            <person name="Pontarotti P."/>
            <person name="Henrissat B."/>
            <person name="Record E."/>
        </authorList>
    </citation>
    <scope>NUCLEOTIDE SEQUENCE [LARGE SCALE GENOMIC DNA]</scope>
    <source>
        <strain evidence="3">BRFM137</strain>
    </source>
</reference>
<evidence type="ECO:0000259" key="2">
    <source>
        <dbReference type="PROSITE" id="PS50097"/>
    </source>
</evidence>
<organism evidence="3 4">
    <name type="scientific">Pycnoporus cinnabarinus</name>
    <name type="common">Cinnabar-red polypore</name>
    <name type="synonym">Trametes cinnabarina</name>
    <dbReference type="NCBI Taxonomy" id="5643"/>
    <lineage>
        <taxon>Eukaryota</taxon>
        <taxon>Fungi</taxon>
        <taxon>Dikarya</taxon>
        <taxon>Basidiomycota</taxon>
        <taxon>Agaricomycotina</taxon>
        <taxon>Agaricomycetes</taxon>
        <taxon>Polyporales</taxon>
        <taxon>Polyporaceae</taxon>
        <taxon>Trametes</taxon>
    </lineage>
</organism>
<dbReference type="PROSITE" id="PS50097">
    <property type="entry name" value="BTB"/>
    <property type="match status" value="1"/>
</dbReference>
<dbReference type="Proteomes" id="UP000029665">
    <property type="component" value="Unassembled WGS sequence"/>
</dbReference>
<dbReference type="InterPro" id="IPR000210">
    <property type="entry name" value="BTB/POZ_dom"/>
</dbReference>
<keyword evidence="4" id="KW-1185">Reference proteome</keyword>
<dbReference type="InterPro" id="IPR011333">
    <property type="entry name" value="SKP1/BTB/POZ_sf"/>
</dbReference>
<feature type="domain" description="BTB" evidence="2">
    <location>
        <begin position="56"/>
        <end position="128"/>
    </location>
</feature>
<sequence>MTSAPPPATVPSPAPASPSPSPSPPLEQLPYVEGRLRFIKDSDFWFTDGNIVLMAMDFHLGASSMAFCVHRGLLSRHSDVFGLSFEAGLPNPTTADILGTVADCPIVRISDSYHDFKCFLRAVYDGYVPGDVLSFAEAAALVRTGHKYCAPLVQNVGLEILAPRNFEDLWSLVLHFREEAIEATNLFATVAPGSPAHLIAFYRCSQLEIRTILTGTRRADGFLETLSMEEIVRWVSFILGSIYRPSNDVFMQM</sequence>
<dbReference type="STRING" id="5643.A0A060SLC5"/>
<protein>
    <recommendedName>
        <fullName evidence="2">BTB domain-containing protein</fullName>
    </recommendedName>
</protein>
<gene>
    <name evidence="3" type="ORF">BN946_scf185007.g83</name>
</gene>
<dbReference type="AlphaFoldDB" id="A0A060SLC5"/>
<dbReference type="HOGENOM" id="CLU_1098963_0_0_1"/>
<feature type="region of interest" description="Disordered" evidence="1">
    <location>
        <begin position="1"/>
        <end position="26"/>
    </location>
</feature>
<comment type="caution">
    <text evidence="3">The sequence shown here is derived from an EMBL/GenBank/DDBJ whole genome shotgun (WGS) entry which is preliminary data.</text>
</comment>
<evidence type="ECO:0000313" key="3">
    <source>
        <dbReference type="EMBL" id="CDO73029.1"/>
    </source>
</evidence>
<evidence type="ECO:0000313" key="4">
    <source>
        <dbReference type="Proteomes" id="UP000029665"/>
    </source>
</evidence>
<dbReference type="SUPFAM" id="SSF54695">
    <property type="entry name" value="POZ domain"/>
    <property type="match status" value="1"/>
</dbReference>
<evidence type="ECO:0000256" key="1">
    <source>
        <dbReference type="SAM" id="MobiDB-lite"/>
    </source>
</evidence>
<accession>A0A060SLC5</accession>
<dbReference type="Gene3D" id="3.30.710.10">
    <property type="entry name" value="Potassium Channel Kv1.1, Chain A"/>
    <property type="match status" value="1"/>
</dbReference>